<protein>
    <submittedName>
        <fullName evidence="2">Uncharacterized protein</fullName>
    </submittedName>
</protein>
<proteinExistence type="predicted"/>
<feature type="region of interest" description="Disordered" evidence="1">
    <location>
        <begin position="45"/>
        <end position="64"/>
    </location>
</feature>
<evidence type="ECO:0000313" key="2">
    <source>
        <dbReference type="EMBL" id="GFB22637.1"/>
    </source>
</evidence>
<organism evidence="2">
    <name type="scientific">Tanacetum cinerariifolium</name>
    <name type="common">Dalmatian daisy</name>
    <name type="synonym">Chrysanthemum cinerariifolium</name>
    <dbReference type="NCBI Taxonomy" id="118510"/>
    <lineage>
        <taxon>Eukaryota</taxon>
        <taxon>Viridiplantae</taxon>
        <taxon>Streptophyta</taxon>
        <taxon>Embryophyta</taxon>
        <taxon>Tracheophyta</taxon>
        <taxon>Spermatophyta</taxon>
        <taxon>Magnoliopsida</taxon>
        <taxon>eudicotyledons</taxon>
        <taxon>Gunneridae</taxon>
        <taxon>Pentapetalae</taxon>
        <taxon>asterids</taxon>
        <taxon>campanulids</taxon>
        <taxon>Asterales</taxon>
        <taxon>Asteraceae</taxon>
        <taxon>Asteroideae</taxon>
        <taxon>Anthemideae</taxon>
        <taxon>Anthemidinae</taxon>
        <taxon>Tanacetum</taxon>
    </lineage>
</organism>
<gene>
    <name evidence="2" type="ORF">Tci_694608</name>
</gene>
<name>A0A699L8V2_TANCI</name>
<evidence type="ECO:0000256" key="1">
    <source>
        <dbReference type="SAM" id="MobiDB-lite"/>
    </source>
</evidence>
<feature type="compositionally biased region" description="Basic and acidic residues" evidence="1">
    <location>
        <begin position="55"/>
        <end position="64"/>
    </location>
</feature>
<dbReference type="EMBL" id="BKCJ010579868">
    <property type="protein sequence ID" value="GFB22637.1"/>
    <property type="molecule type" value="Genomic_DNA"/>
</dbReference>
<reference evidence="2" key="1">
    <citation type="journal article" date="2019" name="Sci. Rep.">
        <title>Draft genome of Tanacetum cinerariifolium, the natural source of mosquito coil.</title>
        <authorList>
            <person name="Yamashiro T."/>
            <person name="Shiraishi A."/>
            <person name="Satake H."/>
            <person name="Nakayama K."/>
        </authorList>
    </citation>
    <scope>NUCLEOTIDE SEQUENCE</scope>
</reference>
<dbReference type="AlphaFoldDB" id="A0A699L8V2"/>
<comment type="caution">
    <text evidence="2">The sequence shown here is derived from an EMBL/GenBank/DDBJ whole genome shotgun (WGS) entry which is preliminary data.</text>
</comment>
<accession>A0A699L8V2</accession>
<feature type="non-terminal residue" evidence="2">
    <location>
        <position position="1"/>
    </location>
</feature>
<sequence length="91" mass="10319">VSECCKGPQHLRTPLPEAAFVMQKAEVKEQQKAVEERRISVAETHMNVYSSSNKDASKNREKHANIDSRIRFNTRLVSVAMDSEDETVSEN</sequence>